<reference evidence="5" key="1">
    <citation type="journal article" date="2023" name="Int. J. Syst. Evol. Microbiol.">
        <title>Sinisalibacter aestuarii sp. nov., isolated from estuarine sediment of the Arakawa River.</title>
        <authorList>
            <person name="Arafat S.T."/>
            <person name="Hirano S."/>
            <person name="Sato A."/>
            <person name="Takeuchi K."/>
            <person name="Yasuda T."/>
            <person name="Terahara T."/>
            <person name="Hamada M."/>
            <person name="Kobayashi T."/>
        </authorList>
    </citation>
    <scope>NUCLEOTIDE SEQUENCE</scope>
    <source>
        <strain evidence="5">B-399</strain>
    </source>
</reference>
<evidence type="ECO:0000313" key="6">
    <source>
        <dbReference type="Proteomes" id="UP001144205"/>
    </source>
</evidence>
<feature type="region of interest" description="Disordered" evidence="3">
    <location>
        <begin position="265"/>
        <end position="288"/>
    </location>
</feature>
<evidence type="ECO:0000256" key="1">
    <source>
        <dbReference type="ARBA" id="ARBA00004613"/>
    </source>
</evidence>
<evidence type="ECO:0000256" key="3">
    <source>
        <dbReference type="SAM" id="MobiDB-lite"/>
    </source>
</evidence>
<keyword evidence="2" id="KW-0964">Secreted</keyword>
<keyword evidence="4" id="KW-0732">Signal</keyword>
<feature type="region of interest" description="Disordered" evidence="3">
    <location>
        <begin position="137"/>
        <end position="164"/>
    </location>
</feature>
<dbReference type="Pfam" id="PF00353">
    <property type="entry name" value="HemolysinCabind"/>
    <property type="match status" value="3"/>
</dbReference>
<feature type="chain" id="PRO_5046220609" description="Calcium-binding protein" evidence="4">
    <location>
        <begin position="18"/>
        <end position="446"/>
    </location>
</feature>
<gene>
    <name evidence="5" type="ORF">STA1M1_06360</name>
</gene>
<comment type="subcellular location">
    <subcellularLocation>
        <location evidence="1">Secreted</location>
    </subcellularLocation>
</comment>
<dbReference type="EMBL" id="BROH01000001">
    <property type="protein sequence ID" value="GKY86767.1"/>
    <property type="molecule type" value="Genomic_DNA"/>
</dbReference>
<dbReference type="InterPro" id="IPR050557">
    <property type="entry name" value="RTX_toxin/Mannuronan_C5-epim"/>
</dbReference>
<feature type="compositionally biased region" description="Acidic residues" evidence="3">
    <location>
        <begin position="87"/>
        <end position="112"/>
    </location>
</feature>
<evidence type="ECO:0008006" key="7">
    <source>
        <dbReference type="Google" id="ProtNLM"/>
    </source>
</evidence>
<dbReference type="Proteomes" id="UP001144205">
    <property type="component" value="Unassembled WGS sequence"/>
</dbReference>
<dbReference type="InterPro" id="IPR018511">
    <property type="entry name" value="Hemolysin-typ_Ca-bd_CS"/>
</dbReference>
<name>A0ABQ5LRR0_9RHOB</name>
<dbReference type="InterPro" id="IPR001343">
    <property type="entry name" value="Hemolysn_Ca-bd"/>
</dbReference>
<feature type="compositionally biased region" description="Acidic residues" evidence="3">
    <location>
        <begin position="28"/>
        <end position="37"/>
    </location>
</feature>
<evidence type="ECO:0000313" key="5">
    <source>
        <dbReference type="EMBL" id="GKY86767.1"/>
    </source>
</evidence>
<dbReference type="SUPFAM" id="SSF51120">
    <property type="entry name" value="beta-Roll"/>
    <property type="match status" value="1"/>
</dbReference>
<feature type="region of interest" description="Disordered" evidence="3">
    <location>
        <begin position="27"/>
        <end position="117"/>
    </location>
</feature>
<feature type="signal peptide" evidence="4">
    <location>
        <begin position="1"/>
        <end position="17"/>
    </location>
</feature>
<organism evidence="5 6">
    <name type="scientific">Sinisalibacter aestuarii</name>
    <dbReference type="NCBI Taxonomy" id="2949426"/>
    <lineage>
        <taxon>Bacteria</taxon>
        <taxon>Pseudomonadati</taxon>
        <taxon>Pseudomonadota</taxon>
        <taxon>Alphaproteobacteria</taxon>
        <taxon>Rhodobacterales</taxon>
        <taxon>Roseobacteraceae</taxon>
        <taxon>Sinisalibacter</taxon>
    </lineage>
</organism>
<dbReference type="PANTHER" id="PTHR38340">
    <property type="entry name" value="S-LAYER PROTEIN"/>
    <property type="match status" value="1"/>
</dbReference>
<sequence length="446" mass="45207">MFFALLFLGLLPVMFLADLIPGAQDDAGAADDDDASADEPAGPAGGMFIPGFTEDEESDGVLSPITGDEAPFAGEDVPPDEVLKPVEEDEEPVIGGETDPDELLDPVDEPGEDAPAPQDATLLQRLLGSQTDFSAGAGWLGKYGPDTDETELAGNEDHTEEDEDTNPILPVILASRDGTPAIGSAGPVNVISGGEGDTRITLGSTPAYAFGGDGSDTITGGAGAAAIFGGAGDDRLAGTATATWIDGGEGDDVIAGGEGDDTLWGGAHGAGDDAVQDDDAISGGDGDDHIAGGYGADTLSGGAGDDVIDHLGRVEQTYSVPHHEFAWHIDNDADTLDGGAGNDTLIMDRADSAIGGTGHDTFWVYFDDATGSGAADVGDFSVGEDFLRITLNPDLDHGDMALRVEPSADGQDAIVRVNDAIVAILRGAPNATGADVLVEVTGNIFG</sequence>
<dbReference type="InterPro" id="IPR011049">
    <property type="entry name" value="Serralysin-like_metalloprot_C"/>
</dbReference>
<evidence type="ECO:0000256" key="4">
    <source>
        <dbReference type="SAM" id="SignalP"/>
    </source>
</evidence>
<dbReference type="Gene3D" id="2.150.10.10">
    <property type="entry name" value="Serralysin-like metalloprotease, C-terminal"/>
    <property type="match status" value="2"/>
</dbReference>
<dbReference type="PROSITE" id="PS00330">
    <property type="entry name" value="HEMOLYSIN_CALCIUM"/>
    <property type="match status" value="1"/>
</dbReference>
<keyword evidence="6" id="KW-1185">Reference proteome</keyword>
<dbReference type="PANTHER" id="PTHR38340:SF1">
    <property type="entry name" value="S-LAYER PROTEIN"/>
    <property type="match status" value="1"/>
</dbReference>
<accession>A0ABQ5LRR0</accession>
<comment type="caution">
    <text evidence="5">The sequence shown here is derived from an EMBL/GenBank/DDBJ whole genome shotgun (WGS) entry which is preliminary data.</text>
</comment>
<protein>
    <recommendedName>
        <fullName evidence="7">Calcium-binding protein</fullName>
    </recommendedName>
</protein>
<evidence type="ECO:0000256" key="2">
    <source>
        <dbReference type="ARBA" id="ARBA00022525"/>
    </source>
</evidence>
<proteinExistence type="predicted"/>
<dbReference type="PRINTS" id="PR00313">
    <property type="entry name" value="CABNDNGRPT"/>
</dbReference>